<dbReference type="Pfam" id="PF11391">
    <property type="entry name" value="DUF2798"/>
    <property type="match status" value="1"/>
</dbReference>
<sequence>MRKIDRKYYPFLFAGLMSFAMSVIMSAIITWTLCGFCEDFLFKWGNSFITGFAAAFPVAFFISPVVGKIVDAITK</sequence>
<dbReference type="InterPro" id="IPR021529">
    <property type="entry name" value="DUF2798"/>
</dbReference>
<protein>
    <submittedName>
        <fullName evidence="2">DUF2798 domain-containing protein</fullName>
    </submittedName>
</protein>
<evidence type="ECO:0000313" key="3">
    <source>
        <dbReference type="Proteomes" id="UP001301797"/>
    </source>
</evidence>
<organism evidence="2 3">
    <name type="scientific">Methanochimaera problematica</name>
    <dbReference type="NCBI Taxonomy" id="2609417"/>
    <lineage>
        <taxon>Archaea</taxon>
        <taxon>Methanobacteriati</taxon>
        <taxon>Methanobacteriota</taxon>
        <taxon>Stenosarchaea group</taxon>
        <taxon>Methanomicrobia</taxon>
        <taxon>Methanomicrobiales</taxon>
        <taxon>Methanomicrobiaceae</taxon>
        <taxon>Methanochimaera</taxon>
    </lineage>
</organism>
<keyword evidence="1" id="KW-1133">Transmembrane helix</keyword>
<dbReference type="Proteomes" id="UP001301797">
    <property type="component" value="Chromosome"/>
</dbReference>
<dbReference type="GeneID" id="85228695"/>
<evidence type="ECO:0000313" key="2">
    <source>
        <dbReference type="EMBL" id="WOF15349.1"/>
    </source>
</evidence>
<feature type="transmembrane region" description="Helical" evidence="1">
    <location>
        <begin position="12"/>
        <end position="33"/>
    </location>
</feature>
<dbReference type="RefSeq" id="WP_317136918.1">
    <property type="nucleotide sequence ID" value="NZ_CP043875.1"/>
</dbReference>
<dbReference type="AlphaFoldDB" id="A0AA97FBV4"/>
<name>A0AA97FBV4_9EURY</name>
<keyword evidence="1" id="KW-0472">Membrane</keyword>
<accession>A0AA97FBV4</accession>
<proteinExistence type="predicted"/>
<feature type="transmembrane region" description="Helical" evidence="1">
    <location>
        <begin position="48"/>
        <end position="70"/>
    </location>
</feature>
<evidence type="ECO:0000256" key="1">
    <source>
        <dbReference type="SAM" id="Phobius"/>
    </source>
</evidence>
<dbReference type="EMBL" id="CP043875">
    <property type="protein sequence ID" value="WOF15349.1"/>
    <property type="molecule type" value="Genomic_DNA"/>
</dbReference>
<keyword evidence="1" id="KW-0812">Transmembrane</keyword>
<keyword evidence="3" id="KW-1185">Reference proteome</keyword>
<reference evidence="2 3" key="1">
    <citation type="submission" date="2019-09" db="EMBL/GenBank/DDBJ databases">
        <title>The complete genome of Methanoplanus sp. FWC-SCC4.</title>
        <authorList>
            <person name="Chen S.-C."/>
            <person name="Zhou Y.-Z."/>
            <person name="Lai M.-C."/>
        </authorList>
    </citation>
    <scope>NUCLEOTIDE SEQUENCE [LARGE SCALE GENOMIC DNA]</scope>
    <source>
        <strain evidence="2 3">FWC-SCC4</strain>
    </source>
</reference>
<gene>
    <name evidence="2" type="ORF">F1737_00960</name>
</gene>
<dbReference type="KEGG" id="mefw:F1737_00960"/>